<comment type="caution">
    <text evidence="1">The sequence shown here is derived from an EMBL/GenBank/DDBJ whole genome shotgun (WGS) entry which is preliminary data.</text>
</comment>
<evidence type="ECO:0000313" key="2">
    <source>
        <dbReference type="Proteomes" id="UP001187192"/>
    </source>
</evidence>
<keyword evidence="2" id="KW-1185">Reference proteome</keyword>
<dbReference type="AlphaFoldDB" id="A0AA88DGC5"/>
<protein>
    <submittedName>
        <fullName evidence="1">Uncharacterized protein</fullName>
    </submittedName>
</protein>
<dbReference type="Proteomes" id="UP001187192">
    <property type="component" value="Unassembled WGS sequence"/>
</dbReference>
<evidence type="ECO:0000313" key="1">
    <source>
        <dbReference type="EMBL" id="GMN55826.1"/>
    </source>
</evidence>
<reference evidence="1" key="1">
    <citation type="submission" date="2023-07" db="EMBL/GenBank/DDBJ databases">
        <title>draft genome sequence of fig (Ficus carica).</title>
        <authorList>
            <person name="Takahashi T."/>
            <person name="Nishimura K."/>
        </authorList>
    </citation>
    <scope>NUCLEOTIDE SEQUENCE</scope>
</reference>
<accession>A0AA88DGC5</accession>
<proteinExistence type="predicted"/>
<sequence>MLWVLALLEHFPAVPMGTRFPLVAIPVIYVLGFG</sequence>
<feature type="non-terminal residue" evidence="1">
    <location>
        <position position="34"/>
    </location>
</feature>
<dbReference type="EMBL" id="BTGU01000059">
    <property type="protein sequence ID" value="GMN55826.1"/>
    <property type="molecule type" value="Genomic_DNA"/>
</dbReference>
<name>A0AA88DGC5_FICCA</name>
<gene>
    <name evidence="1" type="ORF">TIFTF001_024962</name>
</gene>
<organism evidence="1 2">
    <name type="scientific">Ficus carica</name>
    <name type="common">Common fig</name>
    <dbReference type="NCBI Taxonomy" id="3494"/>
    <lineage>
        <taxon>Eukaryota</taxon>
        <taxon>Viridiplantae</taxon>
        <taxon>Streptophyta</taxon>
        <taxon>Embryophyta</taxon>
        <taxon>Tracheophyta</taxon>
        <taxon>Spermatophyta</taxon>
        <taxon>Magnoliopsida</taxon>
        <taxon>eudicotyledons</taxon>
        <taxon>Gunneridae</taxon>
        <taxon>Pentapetalae</taxon>
        <taxon>rosids</taxon>
        <taxon>fabids</taxon>
        <taxon>Rosales</taxon>
        <taxon>Moraceae</taxon>
        <taxon>Ficeae</taxon>
        <taxon>Ficus</taxon>
    </lineage>
</organism>